<proteinExistence type="predicted"/>
<accession>A0AAJ5RFX0</accession>
<evidence type="ECO:0000313" key="2">
    <source>
        <dbReference type="Proteomes" id="UP001215533"/>
    </source>
</evidence>
<keyword evidence="1" id="KW-0614">Plasmid</keyword>
<name>A0AAJ5RFX0_LATCU</name>
<dbReference type="EMBL" id="CP117684">
    <property type="protein sequence ID" value="WDC92806.1"/>
    <property type="molecule type" value="Genomic_DNA"/>
</dbReference>
<dbReference type="AlphaFoldDB" id="A0AAJ5RFX0"/>
<organism evidence="1 2">
    <name type="scientific">Latilactobacillus curvatus</name>
    <name type="common">Lactobacillus curvatus</name>
    <dbReference type="NCBI Taxonomy" id="28038"/>
    <lineage>
        <taxon>Bacteria</taxon>
        <taxon>Bacillati</taxon>
        <taxon>Bacillota</taxon>
        <taxon>Bacilli</taxon>
        <taxon>Lactobacillales</taxon>
        <taxon>Lactobacillaceae</taxon>
        <taxon>Latilactobacillus</taxon>
    </lineage>
</organism>
<sequence length="240" mass="26970">MGMKTVDSKEMFRMQGISALELLEAQFPMVQRVIVGNVINVGYQHLFSFTHDPATPNFLKLGRASKLKPEMKNMAVEYAFMQACNKGLIPLKWTLESTGNSSIKYLKLVTSDNSCVFTINQTASAGRRSRHAKFRDQLDDTFESSFNLFPEGSDTRTIITEPDSAYYCEINHGYQSDSPTFAVVGKPAKNHGWHGQLSLLNQIQLLSKGEANDARTGIRDLEKFGKDDFAEFIIEHSKDD</sequence>
<protein>
    <submittedName>
        <fullName evidence="1">Uncharacterized protein</fullName>
    </submittedName>
</protein>
<dbReference type="Proteomes" id="UP001215533">
    <property type="component" value="Plasmid p1_CACC879"/>
</dbReference>
<reference evidence="1" key="1">
    <citation type="submission" date="2023-02" db="EMBL/GenBank/DDBJ databases">
        <title>Complete genome sequence of Lactobacillus curvatus CACC879 isolated from Pig feces.</title>
        <authorList>
            <person name="Park S."/>
            <person name="Park M.A."/>
            <person name="Kim D.-H."/>
            <person name="Kim Y."/>
        </authorList>
    </citation>
    <scope>NUCLEOTIDE SEQUENCE</scope>
    <source>
        <strain evidence="1">Curvatus</strain>
        <plasmid evidence="1">p1_CACC879</plasmid>
    </source>
</reference>
<gene>
    <name evidence="1" type="ORF">PSR33_09610</name>
</gene>
<geneLocation type="plasmid" evidence="1 2">
    <name>p1_CACC879</name>
</geneLocation>
<evidence type="ECO:0000313" key="1">
    <source>
        <dbReference type="EMBL" id="WDC92806.1"/>
    </source>
</evidence>